<organism evidence="2">
    <name type="scientific">Chaetoceros debilis</name>
    <dbReference type="NCBI Taxonomy" id="122233"/>
    <lineage>
        <taxon>Eukaryota</taxon>
        <taxon>Sar</taxon>
        <taxon>Stramenopiles</taxon>
        <taxon>Ochrophyta</taxon>
        <taxon>Bacillariophyta</taxon>
        <taxon>Coscinodiscophyceae</taxon>
        <taxon>Chaetocerotophycidae</taxon>
        <taxon>Chaetocerotales</taxon>
        <taxon>Chaetocerotaceae</taxon>
        <taxon>Chaetoceros</taxon>
    </lineage>
</organism>
<feature type="region of interest" description="Disordered" evidence="1">
    <location>
        <begin position="112"/>
        <end position="139"/>
    </location>
</feature>
<dbReference type="EMBL" id="HBIO01004633">
    <property type="protein sequence ID" value="CAE0458345.1"/>
    <property type="molecule type" value="Transcribed_RNA"/>
</dbReference>
<reference evidence="2" key="1">
    <citation type="submission" date="2021-01" db="EMBL/GenBank/DDBJ databases">
        <authorList>
            <person name="Corre E."/>
            <person name="Pelletier E."/>
            <person name="Niang G."/>
            <person name="Scheremetjew M."/>
            <person name="Finn R."/>
            <person name="Kale V."/>
            <person name="Holt S."/>
            <person name="Cochrane G."/>
            <person name="Meng A."/>
            <person name="Brown T."/>
            <person name="Cohen L."/>
        </authorList>
    </citation>
    <scope>NUCLEOTIDE SEQUENCE</scope>
    <source>
        <strain evidence="2">MM31A-1</strain>
    </source>
</reference>
<dbReference type="InterPro" id="IPR052436">
    <property type="entry name" value="LTO1_adapter"/>
</dbReference>
<protein>
    <recommendedName>
        <fullName evidence="3">Essential protein Yae1 N-terminal domain-containing protein</fullName>
    </recommendedName>
</protein>
<gene>
    <name evidence="2" type="ORF">CDEB00056_LOCUS3186</name>
</gene>
<proteinExistence type="predicted"/>
<evidence type="ECO:0008006" key="3">
    <source>
        <dbReference type="Google" id="ProtNLM"/>
    </source>
</evidence>
<dbReference type="AlphaFoldDB" id="A0A7S3PXE6"/>
<name>A0A7S3PXE6_9STRA</name>
<dbReference type="PANTHER" id="PTHR28532">
    <property type="entry name" value="GEO13458P1"/>
    <property type="match status" value="1"/>
</dbReference>
<dbReference type="PANTHER" id="PTHR28532:SF1">
    <property type="entry name" value="ORAL CANCER OVEREXPRESSED 1"/>
    <property type="match status" value="1"/>
</dbReference>
<evidence type="ECO:0000256" key="1">
    <source>
        <dbReference type="SAM" id="MobiDB-lite"/>
    </source>
</evidence>
<sequence length="226" mass="24994">MPADDWDEYLLLDPYEESRKEGRAQGLEAGLRAGFRDGHTIGKVKALEIGIELGYMHSIAVSSLGIMRRTVEKDDGDTENTTSKLAAEKRIKKLQELLKSIECFPKPDEMFTDRKEASTSQVGRPEIENGIDSDNSQDATQSMDIVDRMQRIRAKFKTILVQMKLPHLTLKKVMNTSGLIPDPNANISTPPLPSSSGNVVATGTDISNTKNNDNIISSAEMANDDW</sequence>
<accession>A0A7S3PXE6</accession>
<evidence type="ECO:0000313" key="2">
    <source>
        <dbReference type="EMBL" id="CAE0458345.1"/>
    </source>
</evidence>